<organism evidence="1 2">
    <name type="scientific">Euproctis pseudoconspersa nucleopolyhedrovirus</name>
    <dbReference type="NCBI Taxonomy" id="307467"/>
    <lineage>
        <taxon>Viruses</taxon>
        <taxon>Viruses incertae sedis</taxon>
        <taxon>Naldaviricetes</taxon>
        <taxon>Lefavirales</taxon>
        <taxon>Baculoviridae</taxon>
        <taxon>Alphabaculovirus</taxon>
        <taxon>Alphabaculovirus eupseudoconspersae</taxon>
    </lineage>
</organism>
<evidence type="ECO:0000313" key="2">
    <source>
        <dbReference type="Proteomes" id="UP000203846"/>
    </source>
</evidence>
<evidence type="ECO:0000313" key="1">
    <source>
        <dbReference type="EMBL" id="ACO53564.1"/>
    </source>
</evidence>
<dbReference type="RefSeq" id="YP_002854724.1">
    <property type="nucleotide sequence ID" value="NC_012639.1"/>
</dbReference>
<reference evidence="1 2" key="1">
    <citation type="journal article" date="2009" name="Virus Genes">
        <title>Morphology and genome of Euproctis pseudoconspersa nucleopolyhedrovirus.</title>
        <authorList>
            <person name="Tang X.D."/>
            <person name="Xiao Q."/>
            <person name="Ma X.C."/>
            <person name="Zhu Z.R."/>
            <person name="Zhang C.X."/>
        </authorList>
    </citation>
    <scope>NUCLEOTIDE SEQUENCE [LARGE SCALE GENOMIC DNA]</scope>
    <source>
        <strain evidence="1 2">Hangzhou</strain>
    </source>
</reference>
<protein>
    <submittedName>
        <fullName evidence="1">Uncharacterized protein</fullName>
    </submittedName>
</protein>
<keyword evidence="2" id="KW-1185">Reference proteome</keyword>
<proteinExistence type="predicted"/>
<dbReference type="Proteomes" id="UP000203846">
    <property type="component" value="Segment"/>
</dbReference>
<name>C3TX22_9ABAC</name>
<dbReference type="GeneID" id="7804569"/>
<accession>C3TX22</accession>
<dbReference type="SUPFAM" id="SSF116846">
    <property type="entry name" value="MIT domain"/>
    <property type="match status" value="1"/>
</dbReference>
<dbReference type="InterPro" id="IPR036181">
    <property type="entry name" value="MIT_dom_sf"/>
</dbReference>
<sequence>MNENNAYKAIALAKTFKSVEMYSRALTCYELAVNFLQKITINEQSNDLEKTTHNLIKMCEFCIEDLQQIMQNQKENTKLNKIVLIKQ</sequence>
<dbReference type="KEGG" id="vg:7804569"/>
<dbReference type="EMBL" id="FJ227128">
    <property type="protein sequence ID" value="ACO53564.1"/>
    <property type="molecule type" value="Genomic_DNA"/>
</dbReference>